<dbReference type="InterPro" id="IPR011032">
    <property type="entry name" value="GroES-like_sf"/>
</dbReference>
<keyword evidence="2 3" id="KW-0143">Chaperone</keyword>
<evidence type="ECO:0000256" key="1">
    <source>
        <dbReference type="ARBA" id="ARBA00006975"/>
    </source>
</evidence>
<dbReference type="GO" id="GO:0005737">
    <property type="term" value="C:cytoplasm"/>
    <property type="evidence" value="ECO:0007669"/>
    <property type="project" value="UniProtKB-SubCell"/>
</dbReference>
<dbReference type="FunFam" id="2.30.33.40:FF:000001">
    <property type="entry name" value="10 kDa chaperonin"/>
    <property type="match status" value="1"/>
</dbReference>
<dbReference type="GO" id="GO:0051087">
    <property type="term" value="F:protein-folding chaperone binding"/>
    <property type="evidence" value="ECO:0007669"/>
    <property type="project" value="TreeGrafter"/>
</dbReference>
<dbReference type="HAMAP" id="MF_00580">
    <property type="entry name" value="CH10"/>
    <property type="match status" value="1"/>
</dbReference>
<dbReference type="GO" id="GO:0005524">
    <property type="term" value="F:ATP binding"/>
    <property type="evidence" value="ECO:0007669"/>
    <property type="project" value="InterPro"/>
</dbReference>
<sequence length="102" mass="11131">MTKPTITPLGDRVLLEPLSKDELEGKTASGIVIPDTAEKERPEQGKVVAVGAGRMTKDGKRIPVSLKKGQRVLFSKYGPTEIKISGKEYLIVKEEDILGIIE</sequence>
<dbReference type="GO" id="GO:0046872">
    <property type="term" value="F:metal ion binding"/>
    <property type="evidence" value="ECO:0007669"/>
    <property type="project" value="TreeGrafter"/>
</dbReference>
<comment type="function">
    <text evidence="3 4">Together with the chaperonin GroEL, plays an essential role in assisting protein folding. The GroEL-GroES system forms a nano-cage that allows encapsulation of the non-native substrate proteins and provides a physical environment optimized to promote and accelerate protein folding. GroES binds to the apical surface of the GroEL ring, thereby capping the opening of the GroEL channel.</text>
</comment>
<comment type="subcellular location">
    <subcellularLocation>
        <location evidence="3">Cytoplasm</location>
    </subcellularLocation>
</comment>
<dbReference type="AlphaFoldDB" id="A0A2H0TCG7"/>
<evidence type="ECO:0000256" key="4">
    <source>
        <dbReference type="RuleBase" id="RU000535"/>
    </source>
</evidence>
<gene>
    <name evidence="3" type="primary">groES</name>
    <name evidence="3" type="synonym">groS</name>
    <name evidence="5" type="ORF">COU47_03965</name>
</gene>
<dbReference type="SMART" id="SM00883">
    <property type="entry name" value="Cpn10"/>
    <property type="match status" value="1"/>
</dbReference>
<dbReference type="GO" id="GO:0044183">
    <property type="term" value="F:protein folding chaperone"/>
    <property type="evidence" value="ECO:0007669"/>
    <property type="project" value="InterPro"/>
</dbReference>
<dbReference type="EMBL" id="PFCO01000009">
    <property type="protein sequence ID" value="PIR69227.1"/>
    <property type="molecule type" value="Genomic_DNA"/>
</dbReference>
<dbReference type="NCBIfam" id="NF001531">
    <property type="entry name" value="PRK00364.2-2"/>
    <property type="match status" value="1"/>
</dbReference>
<evidence type="ECO:0000256" key="2">
    <source>
        <dbReference type="ARBA" id="ARBA00023186"/>
    </source>
</evidence>
<comment type="similarity">
    <text evidence="1 3 4">Belongs to the GroES chaperonin family.</text>
</comment>
<keyword evidence="3" id="KW-0963">Cytoplasm</keyword>
<dbReference type="Gene3D" id="2.30.33.40">
    <property type="entry name" value="GroES chaperonin"/>
    <property type="match status" value="1"/>
</dbReference>
<accession>A0A2H0TCG7</accession>
<dbReference type="InterPro" id="IPR020818">
    <property type="entry name" value="Chaperonin_GroES"/>
</dbReference>
<dbReference type="PRINTS" id="PR00297">
    <property type="entry name" value="CHAPERONIN10"/>
</dbReference>
<comment type="caution">
    <text evidence="5">The sequence shown here is derived from an EMBL/GenBank/DDBJ whole genome shotgun (WGS) entry which is preliminary data.</text>
</comment>
<reference evidence="6" key="1">
    <citation type="submission" date="2017-09" db="EMBL/GenBank/DDBJ databases">
        <title>Depth-based differentiation of microbial function through sediment-hosted aquifers and enrichment of novel symbionts in the deep terrestrial subsurface.</title>
        <authorList>
            <person name="Probst A.J."/>
            <person name="Ladd B."/>
            <person name="Jarett J.K."/>
            <person name="Geller-Mcgrath D.E."/>
            <person name="Sieber C.M.K."/>
            <person name="Emerson J.B."/>
            <person name="Anantharaman K."/>
            <person name="Thomas B.C."/>
            <person name="Malmstrom R."/>
            <person name="Stieglmeier M."/>
            <person name="Klingl A."/>
            <person name="Woyke T."/>
            <person name="Ryan C.M."/>
            <person name="Banfield J.F."/>
        </authorList>
    </citation>
    <scope>NUCLEOTIDE SEQUENCE [LARGE SCALE GENOMIC DNA]</scope>
</reference>
<dbReference type="Proteomes" id="UP000231503">
    <property type="component" value="Unassembled WGS sequence"/>
</dbReference>
<dbReference type="InterPro" id="IPR037124">
    <property type="entry name" value="Chaperonin_GroES_sf"/>
</dbReference>
<dbReference type="Pfam" id="PF00166">
    <property type="entry name" value="Cpn10"/>
    <property type="match status" value="1"/>
</dbReference>
<evidence type="ECO:0000256" key="3">
    <source>
        <dbReference type="HAMAP-Rule" id="MF_00580"/>
    </source>
</evidence>
<dbReference type="PANTHER" id="PTHR10772:SF58">
    <property type="entry name" value="CO-CHAPERONIN GROES"/>
    <property type="match status" value="1"/>
</dbReference>
<name>A0A2H0TCG7_9BACT</name>
<evidence type="ECO:0000313" key="5">
    <source>
        <dbReference type="EMBL" id="PIR69227.1"/>
    </source>
</evidence>
<organism evidence="5 6">
    <name type="scientific">Candidatus Niyogibacteria bacterium CG10_big_fil_rev_8_21_14_0_10_46_36</name>
    <dbReference type="NCBI Taxonomy" id="1974726"/>
    <lineage>
        <taxon>Bacteria</taxon>
        <taxon>Candidatus Niyogiibacteriota</taxon>
    </lineage>
</organism>
<proteinExistence type="inferred from homology"/>
<dbReference type="GO" id="GO:0051082">
    <property type="term" value="F:unfolded protein binding"/>
    <property type="evidence" value="ECO:0007669"/>
    <property type="project" value="TreeGrafter"/>
</dbReference>
<dbReference type="CDD" id="cd00320">
    <property type="entry name" value="cpn10"/>
    <property type="match status" value="1"/>
</dbReference>
<dbReference type="PANTHER" id="PTHR10772">
    <property type="entry name" value="10 KDA HEAT SHOCK PROTEIN"/>
    <property type="match status" value="1"/>
</dbReference>
<evidence type="ECO:0000313" key="6">
    <source>
        <dbReference type="Proteomes" id="UP000231503"/>
    </source>
</evidence>
<comment type="subunit">
    <text evidence="3">Heptamer of 7 subunits arranged in a ring. Interacts with the chaperonin GroEL.</text>
</comment>
<protein>
    <recommendedName>
        <fullName evidence="3">Co-chaperonin GroES</fullName>
    </recommendedName>
    <alternativeName>
        <fullName evidence="3">10 kDa chaperonin</fullName>
    </alternativeName>
    <alternativeName>
        <fullName evidence="3">Chaperonin-10</fullName>
        <shortName evidence="3">Cpn10</shortName>
    </alternativeName>
</protein>
<dbReference type="SUPFAM" id="SSF50129">
    <property type="entry name" value="GroES-like"/>
    <property type="match status" value="1"/>
</dbReference>